<dbReference type="EMBL" id="NBVN01000002">
    <property type="protein sequence ID" value="PUA33709.1"/>
    <property type="molecule type" value="Genomic_DNA"/>
</dbReference>
<name>A0A2R7Y8R3_9CREN</name>
<reference evidence="1 2" key="1">
    <citation type="journal article" date="2018" name="Syst. Appl. Microbiol.">
        <title>A new symbiotic nanoarchaeote (Candidatus Nanoclepta minutus) and its host (Zestosphaera tikiterensis gen. nov., sp. nov.) from a New Zealand hot spring.</title>
        <authorList>
            <person name="St John E."/>
            <person name="Liu Y."/>
            <person name="Podar M."/>
            <person name="Stott M.B."/>
            <person name="Meneghin J."/>
            <person name="Chen Z."/>
            <person name="Lagutin K."/>
            <person name="Mitchell K."/>
            <person name="Reysenbach A.L."/>
        </authorList>
    </citation>
    <scope>NUCLEOTIDE SEQUENCE [LARGE SCALE GENOMIC DNA]</scope>
    <source>
        <strain evidence="1">NZ3</strain>
    </source>
</reference>
<comment type="caution">
    <text evidence="1">The sequence shown here is derived from an EMBL/GenBank/DDBJ whole genome shotgun (WGS) entry which is preliminary data.</text>
</comment>
<accession>A0A2R7Y8R3</accession>
<gene>
    <name evidence="1" type="ORF">B7O98_02580</name>
</gene>
<organism evidence="1 2">
    <name type="scientific">Zestosphaera tikiterensis</name>
    <dbReference type="NCBI Taxonomy" id="1973259"/>
    <lineage>
        <taxon>Archaea</taxon>
        <taxon>Thermoproteota</taxon>
        <taxon>Thermoprotei</taxon>
        <taxon>Desulfurococcales</taxon>
        <taxon>Desulfurococcaceae</taxon>
        <taxon>Zestosphaera</taxon>
    </lineage>
</organism>
<evidence type="ECO:0000313" key="2">
    <source>
        <dbReference type="Proteomes" id="UP000244093"/>
    </source>
</evidence>
<dbReference type="Proteomes" id="UP000244093">
    <property type="component" value="Unassembled WGS sequence"/>
</dbReference>
<sequence length="118" mass="13152">MSSEESKTPSQKRDVKQLVMVIPPASEVLSKGVKQVKEKRIRVRLKSDVSPDELRINPRLAKELNIKESIELSIAGRKKLVFKATILEGIPEGEVWANEELMKEKGVADNSMATVRAA</sequence>
<dbReference type="AlphaFoldDB" id="A0A2R7Y8R3"/>
<proteinExistence type="predicted"/>
<protein>
    <recommendedName>
        <fullName evidence="3">CDC48 N-terminal subdomain domain-containing protein</fullName>
    </recommendedName>
</protein>
<evidence type="ECO:0000313" key="1">
    <source>
        <dbReference type="EMBL" id="PUA33709.1"/>
    </source>
</evidence>
<evidence type="ECO:0008006" key="3">
    <source>
        <dbReference type="Google" id="ProtNLM"/>
    </source>
</evidence>